<protein>
    <submittedName>
        <fullName evidence="1">Uncharacterized protein</fullName>
    </submittedName>
</protein>
<sequence length="95" mass="11051">MQNSEAPRLTSDLLNGGRHYEPLQKRLTKEIQKRSQMTKTTPHLVIPLQLSASHQQENFHPEVLEYRVLNRISGQLLYHCSPFIICKNDILLGMR</sequence>
<evidence type="ECO:0000313" key="2">
    <source>
        <dbReference type="Proteomes" id="UP000499080"/>
    </source>
</evidence>
<comment type="caution">
    <text evidence="1">The sequence shown here is derived from an EMBL/GenBank/DDBJ whole genome shotgun (WGS) entry which is preliminary data.</text>
</comment>
<name>A0A4Y2AQ37_ARAVE</name>
<reference evidence="1 2" key="1">
    <citation type="journal article" date="2019" name="Sci. Rep.">
        <title>Orb-weaving spider Araneus ventricosus genome elucidates the spidroin gene catalogue.</title>
        <authorList>
            <person name="Kono N."/>
            <person name="Nakamura H."/>
            <person name="Ohtoshi R."/>
            <person name="Moran D.A.P."/>
            <person name="Shinohara A."/>
            <person name="Yoshida Y."/>
            <person name="Fujiwara M."/>
            <person name="Mori M."/>
            <person name="Tomita M."/>
            <person name="Arakawa K."/>
        </authorList>
    </citation>
    <scope>NUCLEOTIDE SEQUENCE [LARGE SCALE GENOMIC DNA]</scope>
</reference>
<evidence type="ECO:0000313" key="1">
    <source>
        <dbReference type="EMBL" id="GBL81134.1"/>
    </source>
</evidence>
<dbReference type="EMBL" id="BGPR01000024">
    <property type="protein sequence ID" value="GBL81134.1"/>
    <property type="molecule type" value="Genomic_DNA"/>
</dbReference>
<dbReference type="AlphaFoldDB" id="A0A4Y2AQ37"/>
<gene>
    <name evidence="1" type="ORF">AVEN_83190_1</name>
</gene>
<keyword evidence="2" id="KW-1185">Reference proteome</keyword>
<dbReference type="Proteomes" id="UP000499080">
    <property type="component" value="Unassembled WGS sequence"/>
</dbReference>
<organism evidence="1 2">
    <name type="scientific">Araneus ventricosus</name>
    <name type="common">Orbweaver spider</name>
    <name type="synonym">Epeira ventricosa</name>
    <dbReference type="NCBI Taxonomy" id="182803"/>
    <lineage>
        <taxon>Eukaryota</taxon>
        <taxon>Metazoa</taxon>
        <taxon>Ecdysozoa</taxon>
        <taxon>Arthropoda</taxon>
        <taxon>Chelicerata</taxon>
        <taxon>Arachnida</taxon>
        <taxon>Araneae</taxon>
        <taxon>Araneomorphae</taxon>
        <taxon>Entelegynae</taxon>
        <taxon>Araneoidea</taxon>
        <taxon>Araneidae</taxon>
        <taxon>Araneus</taxon>
    </lineage>
</organism>
<accession>A0A4Y2AQ37</accession>
<proteinExistence type="predicted"/>